<evidence type="ECO:0000313" key="3">
    <source>
        <dbReference type="EMBL" id="KAK7018037.1"/>
    </source>
</evidence>
<keyword evidence="1" id="KW-0677">Repeat</keyword>
<dbReference type="EMBL" id="JAYKXP010000234">
    <property type="protein sequence ID" value="KAK7018037.1"/>
    <property type="molecule type" value="Genomic_DNA"/>
</dbReference>
<feature type="domain" description="Nephrocystin 3-like N-terminal" evidence="2">
    <location>
        <begin position="70"/>
        <end position="241"/>
    </location>
</feature>
<dbReference type="SUPFAM" id="SSF52540">
    <property type="entry name" value="P-loop containing nucleoside triphosphate hydrolases"/>
    <property type="match status" value="1"/>
</dbReference>
<dbReference type="Proteomes" id="UP001383192">
    <property type="component" value="Unassembled WGS sequence"/>
</dbReference>
<sequence length="575" mass="64941">MALTSCNNVTIEGGVSNTVEGNQINAANYYEQYTDRRNPFDILSDSASLNATHTSEQRFPPPKCHPDTREEILKTLSTWILAKNRSRIMWVYGTVGVGKSAIAQTLCEKFADSCLAASFFFSRTDPSRNRIDRFVATIAHQLTTAKSFVFRYWARRAIRAVMKYDRAILRRFAIEAAFRALVLGPYTAVPRVFQAYTPNVLIVDGLDECLDIPSQERLLALLWSITISPHSCPVDFIIFSRPEPHITDFFDRISLRSLTFDRLRIGDSLETDRDIETFLFSRFREIRAKHHRAMQNVPDSWPGPAVISQLVQRACGQFVYATTVTKYIDTRDALPTKCLDDIIKARPTKPCPYAELDLLYQQILRSCCDIATVLQILQLVLGSSPDILTNELWLIAQILELDEAMIPVLMIGLHSVLQVPSKSRERIVIFHASFPEFLRDPERSQEFFVPSLPDDVRMKAYFIPRFESFSSLGTCRLPQPWPGKIALASCAERAGGQTLYADILLDYLEGDPDGRLNAVLSLQPRQTSPTAEMDLLCQEILRECGDIALCILQLVLATSPELPTTGVFRSIRMGV</sequence>
<protein>
    <recommendedName>
        <fullName evidence="2">Nephrocystin 3-like N-terminal domain-containing protein</fullName>
    </recommendedName>
</protein>
<name>A0AAW0AZA8_9AGAR</name>
<evidence type="ECO:0000259" key="2">
    <source>
        <dbReference type="Pfam" id="PF24883"/>
    </source>
</evidence>
<reference evidence="3 4" key="1">
    <citation type="submission" date="2024-01" db="EMBL/GenBank/DDBJ databases">
        <title>A draft genome for a cacao thread blight-causing isolate of Paramarasmius palmivorus.</title>
        <authorList>
            <person name="Baruah I.K."/>
            <person name="Bukari Y."/>
            <person name="Amoako-Attah I."/>
            <person name="Meinhardt L.W."/>
            <person name="Bailey B.A."/>
            <person name="Cohen S.P."/>
        </authorList>
    </citation>
    <scope>NUCLEOTIDE SEQUENCE [LARGE SCALE GENOMIC DNA]</scope>
    <source>
        <strain evidence="3 4">GH-12</strain>
    </source>
</reference>
<dbReference type="AlphaFoldDB" id="A0AAW0AZA8"/>
<evidence type="ECO:0000256" key="1">
    <source>
        <dbReference type="ARBA" id="ARBA00022737"/>
    </source>
</evidence>
<dbReference type="PANTHER" id="PTHR10039">
    <property type="entry name" value="AMELOGENIN"/>
    <property type="match status" value="1"/>
</dbReference>
<proteinExistence type="predicted"/>
<comment type="caution">
    <text evidence="3">The sequence shown here is derived from an EMBL/GenBank/DDBJ whole genome shotgun (WGS) entry which is preliminary data.</text>
</comment>
<evidence type="ECO:0000313" key="4">
    <source>
        <dbReference type="Proteomes" id="UP001383192"/>
    </source>
</evidence>
<dbReference type="PANTHER" id="PTHR10039:SF17">
    <property type="entry name" value="FUNGAL STAND N-TERMINAL GOODBYE DOMAIN-CONTAINING PROTEIN-RELATED"/>
    <property type="match status" value="1"/>
</dbReference>
<gene>
    <name evidence="3" type="ORF">VNI00_018433</name>
</gene>
<dbReference type="Gene3D" id="3.40.50.300">
    <property type="entry name" value="P-loop containing nucleotide triphosphate hydrolases"/>
    <property type="match status" value="1"/>
</dbReference>
<accession>A0AAW0AZA8</accession>
<organism evidence="3 4">
    <name type="scientific">Paramarasmius palmivorus</name>
    <dbReference type="NCBI Taxonomy" id="297713"/>
    <lineage>
        <taxon>Eukaryota</taxon>
        <taxon>Fungi</taxon>
        <taxon>Dikarya</taxon>
        <taxon>Basidiomycota</taxon>
        <taxon>Agaricomycotina</taxon>
        <taxon>Agaricomycetes</taxon>
        <taxon>Agaricomycetidae</taxon>
        <taxon>Agaricales</taxon>
        <taxon>Marasmiineae</taxon>
        <taxon>Marasmiaceae</taxon>
        <taxon>Paramarasmius</taxon>
    </lineage>
</organism>
<dbReference type="InterPro" id="IPR027417">
    <property type="entry name" value="P-loop_NTPase"/>
</dbReference>
<dbReference type="InterPro" id="IPR056884">
    <property type="entry name" value="NPHP3-like_N"/>
</dbReference>
<dbReference type="Pfam" id="PF24883">
    <property type="entry name" value="NPHP3_N"/>
    <property type="match status" value="1"/>
</dbReference>
<keyword evidence="4" id="KW-1185">Reference proteome</keyword>